<dbReference type="PANTHER" id="PTHR31286">
    <property type="entry name" value="GLYCINE-RICH CELL WALL STRUCTURAL PROTEIN 1.8-LIKE"/>
    <property type="match status" value="1"/>
</dbReference>
<evidence type="ECO:0000256" key="1">
    <source>
        <dbReference type="SAM" id="MobiDB-lite"/>
    </source>
</evidence>
<feature type="compositionally biased region" description="Basic residues" evidence="1">
    <location>
        <begin position="503"/>
        <end position="518"/>
    </location>
</feature>
<evidence type="ECO:0000313" key="3">
    <source>
        <dbReference type="EMBL" id="GEY99962.1"/>
    </source>
</evidence>
<sequence length="518" mass="57113">GRASYARAMVELRASVELKDTIVVIVPNLLDASKNLKNSIQAVRGVQGVDVVYDETAQFMASGGVVKCECFGDGARFFEPKKGGDRKGVKEKSGVIPSAKVVKDIVMVSSSPVEEHVDATMNTEDEGYAFSHLIYSGGNEVNMVVPVESIRAISAWNTWGKYGLVKSMINSSTGIFSIQFSSMDGLGVMLKNGPWFIRNNPLILKKWNPDVNLLKEDVGNILVWVKIHGVYSSYARSMIEVRVDVELKDIVVVAMPKLTEEGFIREERPKNSGLGVAKNLKKPSQAPRGVPVGLKVEFKQQKSKDIFLKSLLPTLAIIRRKLGTNGRTLNLASNEANSSGSLFWNVKTSSTSTIPIVGKIGKLKKLIIKGKVTLVDDDGKPLKKIDYLGYHDSEDEVESVDNDMARSMASESVGFGTKRNKASMSGVQEEGQTCTPLVEKINMFEHQPPLEEKYVLVDDEGKPLEKIDYTGDHDTTFWGFPRRHVAGDRLPRRQVAGETSLGKPRKGFIPRRQSPAKR</sequence>
<evidence type="ECO:0000259" key="2">
    <source>
        <dbReference type="Pfam" id="PF14111"/>
    </source>
</evidence>
<feature type="region of interest" description="Disordered" evidence="1">
    <location>
        <begin position="489"/>
        <end position="518"/>
    </location>
</feature>
<dbReference type="PANTHER" id="PTHR31286:SF180">
    <property type="entry name" value="OS10G0362600 PROTEIN"/>
    <property type="match status" value="1"/>
</dbReference>
<dbReference type="InterPro" id="IPR040256">
    <property type="entry name" value="At4g02000-like"/>
</dbReference>
<proteinExistence type="predicted"/>
<feature type="domain" description="DUF4283" evidence="2">
    <location>
        <begin position="157"/>
        <end position="213"/>
    </location>
</feature>
<name>A0A699I316_TANCI</name>
<dbReference type="AlphaFoldDB" id="A0A699I316"/>
<dbReference type="InterPro" id="IPR025558">
    <property type="entry name" value="DUF4283"/>
</dbReference>
<protein>
    <recommendedName>
        <fullName evidence="2">DUF4283 domain-containing protein</fullName>
    </recommendedName>
</protein>
<reference evidence="3" key="1">
    <citation type="journal article" date="2019" name="Sci. Rep.">
        <title>Draft genome of Tanacetum cinerariifolium, the natural source of mosquito coil.</title>
        <authorList>
            <person name="Yamashiro T."/>
            <person name="Shiraishi A."/>
            <person name="Satake H."/>
            <person name="Nakayama K."/>
        </authorList>
    </citation>
    <scope>NUCLEOTIDE SEQUENCE</scope>
</reference>
<dbReference type="Pfam" id="PF14111">
    <property type="entry name" value="DUF4283"/>
    <property type="match status" value="1"/>
</dbReference>
<dbReference type="EMBL" id="BKCJ010230545">
    <property type="protein sequence ID" value="GEY99962.1"/>
    <property type="molecule type" value="Genomic_DNA"/>
</dbReference>
<organism evidence="3">
    <name type="scientific">Tanacetum cinerariifolium</name>
    <name type="common">Dalmatian daisy</name>
    <name type="synonym">Chrysanthemum cinerariifolium</name>
    <dbReference type="NCBI Taxonomy" id="118510"/>
    <lineage>
        <taxon>Eukaryota</taxon>
        <taxon>Viridiplantae</taxon>
        <taxon>Streptophyta</taxon>
        <taxon>Embryophyta</taxon>
        <taxon>Tracheophyta</taxon>
        <taxon>Spermatophyta</taxon>
        <taxon>Magnoliopsida</taxon>
        <taxon>eudicotyledons</taxon>
        <taxon>Gunneridae</taxon>
        <taxon>Pentapetalae</taxon>
        <taxon>asterids</taxon>
        <taxon>campanulids</taxon>
        <taxon>Asterales</taxon>
        <taxon>Asteraceae</taxon>
        <taxon>Asteroideae</taxon>
        <taxon>Anthemideae</taxon>
        <taxon>Anthemidinae</taxon>
        <taxon>Tanacetum</taxon>
    </lineage>
</organism>
<feature type="non-terminal residue" evidence="3">
    <location>
        <position position="1"/>
    </location>
</feature>
<comment type="caution">
    <text evidence="3">The sequence shown here is derived from an EMBL/GenBank/DDBJ whole genome shotgun (WGS) entry which is preliminary data.</text>
</comment>
<gene>
    <name evidence="3" type="ORF">Tci_471936</name>
</gene>
<accession>A0A699I316</accession>